<evidence type="ECO:0000259" key="4">
    <source>
        <dbReference type="PROSITE" id="PS50042"/>
    </source>
</evidence>
<dbReference type="RefSeq" id="WP_083981686.1">
    <property type="nucleotide sequence ID" value="NZ_VSFG01000003.1"/>
</dbReference>
<dbReference type="SUPFAM" id="SSF51206">
    <property type="entry name" value="cAMP-binding domain-like"/>
    <property type="match status" value="1"/>
</dbReference>
<keyword evidence="7" id="KW-1185">Reference proteome</keyword>
<dbReference type="Gene3D" id="2.60.120.10">
    <property type="entry name" value="Jelly Rolls"/>
    <property type="match status" value="1"/>
</dbReference>
<keyword evidence="3" id="KW-0804">Transcription</keyword>
<dbReference type="Pfam" id="PF13545">
    <property type="entry name" value="HTH_Crp_2"/>
    <property type="match status" value="1"/>
</dbReference>
<dbReference type="InterPro" id="IPR036388">
    <property type="entry name" value="WH-like_DNA-bd_sf"/>
</dbReference>
<evidence type="ECO:0000313" key="7">
    <source>
        <dbReference type="Proteomes" id="UP000323380"/>
    </source>
</evidence>
<dbReference type="GO" id="GO:0006355">
    <property type="term" value="P:regulation of DNA-templated transcription"/>
    <property type="evidence" value="ECO:0007669"/>
    <property type="project" value="InterPro"/>
</dbReference>
<evidence type="ECO:0000256" key="3">
    <source>
        <dbReference type="ARBA" id="ARBA00023163"/>
    </source>
</evidence>
<dbReference type="SUPFAM" id="SSF46785">
    <property type="entry name" value="Winged helix' DNA-binding domain"/>
    <property type="match status" value="1"/>
</dbReference>
<evidence type="ECO:0000256" key="2">
    <source>
        <dbReference type="ARBA" id="ARBA00023125"/>
    </source>
</evidence>
<sequence>MAADRYKPGEPFFTDEQLAILKKEGQILQRPAKHLFFKEGEWTNFVLVPLKGHLKVTKGAPERLIGIRKGLQPVGESSARYGSPRSANVWSIRDVEVLHLSATQWNDFVDENPRVLDALIYMLTSRLGEADTRLTHTELAAEPRLALALQELIESGIGDEIATGVQLELDHEELAQVSGLSVESVKKIMKIFRDGNLVRTGRRRVIIQDVPFLRRIATGDRTASARRDTAE</sequence>
<dbReference type="InterPro" id="IPR012318">
    <property type="entry name" value="HTH_CRP"/>
</dbReference>
<feature type="domain" description="Cyclic nucleotide-binding" evidence="4">
    <location>
        <begin position="31"/>
        <end position="126"/>
    </location>
</feature>
<dbReference type="SMART" id="SM00419">
    <property type="entry name" value="HTH_CRP"/>
    <property type="match status" value="1"/>
</dbReference>
<gene>
    <name evidence="6" type="ORF">FXF69_19970</name>
</gene>
<feature type="domain" description="HTH crp-type" evidence="5">
    <location>
        <begin position="139"/>
        <end position="211"/>
    </location>
</feature>
<evidence type="ECO:0000313" key="6">
    <source>
        <dbReference type="EMBL" id="TYB45691.1"/>
    </source>
</evidence>
<dbReference type="Proteomes" id="UP000323380">
    <property type="component" value="Unassembled WGS sequence"/>
</dbReference>
<dbReference type="Gene3D" id="1.10.10.10">
    <property type="entry name" value="Winged helix-like DNA-binding domain superfamily/Winged helix DNA-binding domain"/>
    <property type="match status" value="1"/>
</dbReference>
<dbReference type="InterPro" id="IPR018490">
    <property type="entry name" value="cNMP-bd_dom_sf"/>
</dbReference>
<protein>
    <submittedName>
        <fullName evidence="6">Crp/Fnr family transcriptional regulator</fullName>
    </submittedName>
</protein>
<dbReference type="AlphaFoldDB" id="A0A5D0NNR9"/>
<evidence type="ECO:0000256" key="1">
    <source>
        <dbReference type="ARBA" id="ARBA00023015"/>
    </source>
</evidence>
<dbReference type="Pfam" id="PF00027">
    <property type="entry name" value="cNMP_binding"/>
    <property type="match status" value="1"/>
</dbReference>
<dbReference type="GO" id="GO:0003677">
    <property type="term" value="F:DNA binding"/>
    <property type="evidence" value="ECO:0007669"/>
    <property type="project" value="UniProtKB-KW"/>
</dbReference>
<evidence type="ECO:0000259" key="5">
    <source>
        <dbReference type="PROSITE" id="PS51063"/>
    </source>
</evidence>
<proteinExistence type="predicted"/>
<comment type="caution">
    <text evidence="6">The sequence shown here is derived from an EMBL/GenBank/DDBJ whole genome shotgun (WGS) entry which is preliminary data.</text>
</comment>
<accession>A0A5D0NNR9</accession>
<dbReference type="InterPro" id="IPR014710">
    <property type="entry name" value="RmlC-like_jellyroll"/>
</dbReference>
<name>A0A5D0NNR9_9ACTN</name>
<reference evidence="6 7" key="1">
    <citation type="submission" date="2019-08" db="EMBL/GenBank/DDBJ databases">
        <title>Actinomadura sp. nov. CYP1-5 isolated from mountain soil.</title>
        <authorList>
            <person name="Songsumanus A."/>
            <person name="Kuncharoen N."/>
            <person name="Kudo T."/>
            <person name="Yuki M."/>
            <person name="Igarashi Y."/>
            <person name="Tanasupawat S."/>
        </authorList>
    </citation>
    <scope>NUCLEOTIDE SEQUENCE [LARGE SCALE GENOMIC DNA]</scope>
    <source>
        <strain evidence="6 7">JCM 14158</strain>
    </source>
</reference>
<organism evidence="6 7">
    <name type="scientific">Actinomadura chibensis</name>
    <dbReference type="NCBI Taxonomy" id="392828"/>
    <lineage>
        <taxon>Bacteria</taxon>
        <taxon>Bacillati</taxon>
        <taxon>Actinomycetota</taxon>
        <taxon>Actinomycetes</taxon>
        <taxon>Streptosporangiales</taxon>
        <taxon>Thermomonosporaceae</taxon>
        <taxon>Actinomadura</taxon>
    </lineage>
</organism>
<dbReference type="EMBL" id="VSFG01000003">
    <property type="protein sequence ID" value="TYB45691.1"/>
    <property type="molecule type" value="Genomic_DNA"/>
</dbReference>
<keyword evidence="2" id="KW-0238">DNA-binding</keyword>
<keyword evidence="1" id="KW-0805">Transcription regulation</keyword>
<dbReference type="CDD" id="cd00038">
    <property type="entry name" value="CAP_ED"/>
    <property type="match status" value="1"/>
</dbReference>
<dbReference type="PROSITE" id="PS51063">
    <property type="entry name" value="HTH_CRP_2"/>
    <property type="match status" value="1"/>
</dbReference>
<dbReference type="STRING" id="1220554.GCA_001552135_08068"/>
<dbReference type="InterPro" id="IPR036390">
    <property type="entry name" value="WH_DNA-bd_sf"/>
</dbReference>
<dbReference type="InterPro" id="IPR000595">
    <property type="entry name" value="cNMP-bd_dom"/>
</dbReference>
<dbReference type="PROSITE" id="PS50042">
    <property type="entry name" value="CNMP_BINDING_3"/>
    <property type="match status" value="1"/>
</dbReference>